<dbReference type="EMBL" id="CALNXI010003324">
    <property type="protein sequence ID" value="CAH3192898.1"/>
    <property type="molecule type" value="Genomic_DNA"/>
</dbReference>
<reference evidence="1 2" key="1">
    <citation type="submission" date="2022-05" db="EMBL/GenBank/DDBJ databases">
        <authorList>
            <consortium name="Genoscope - CEA"/>
            <person name="William W."/>
        </authorList>
    </citation>
    <scope>NUCLEOTIDE SEQUENCE [LARGE SCALE GENOMIC DNA]</scope>
</reference>
<protein>
    <submittedName>
        <fullName evidence="1">Uncharacterized protein</fullName>
    </submittedName>
</protein>
<accession>A0ABN8ST32</accession>
<comment type="caution">
    <text evidence="1">The sequence shown here is derived from an EMBL/GenBank/DDBJ whole genome shotgun (WGS) entry which is preliminary data.</text>
</comment>
<sequence length="124" mass="14015">MAPYNGALVLLTSNESTNSFFWAQTCPMEIKTGVKTLRSQGNQLRYPVDSAIHFFNNWDQGWALLEAENPSYLEIFWKFPYPSQVGYQIICKIKGRTSKVTAGDGSVPFVVLHIPGIKSFFLTF</sequence>
<name>A0ABN8ST32_9CNID</name>
<proteinExistence type="predicted"/>
<evidence type="ECO:0000313" key="2">
    <source>
        <dbReference type="Proteomes" id="UP001159427"/>
    </source>
</evidence>
<keyword evidence="2" id="KW-1185">Reference proteome</keyword>
<gene>
    <name evidence="1" type="ORF">PEVE_00024806</name>
</gene>
<evidence type="ECO:0000313" key="1">
    <source>
        <dbReference type="EMBL" id="CAH3192898.1"/>
    </source>
</evidence>
<dbReference type="Proteomes" id="UP001159427">
    <property type="component" value="Unassembled WGS sequence"/>
</dbReference>
<organism evidence="1 2">
    <name type="scientific">Porites evermanni</name>
    <dbReference type="NCBI Taxonomy" id="104178"/>
    <lineage>
        <taxon>Eukaryota</taxon>
        <taxon>Metazoa</taxon>
        <taxon>Cnidaria</taxon>
        <taxon>Anthozoa</taxon>
        <taxon>Hexacorallia</taxon>
        <taxon>Scleractinia</taxon>
        <taxon>Fungiina</taxon>
        <taxon>Poritidae</taxon>
        <taxon>Porites</taxon>
    </lineage>
</organism>